<dbReference type="Gene3D" id="3.40.50.1820">
    <property type="entry name" value="alpha/beta hydrolase"/>
    <property type="match status" value="1"/>
</dbReference>
<evidence type="ECO:0000313" key="3">
    <source>
        <dbReference type="EMBL" id="KAK4141419.1"/>
    </source>
</evidence>
<keyword evidence="4" id="KW-1185">Reference proteome</keyword>
<evidence type="ECO:0000256" key="1">
    <source>
        <dbReference type="SAM" id="MobiDB-lite"/>
    </source>
</evidence>
<dbReference type="RefSeq" id="XP_062634790.1">
    <property type="nucleotide sequence ID" value="XM_062781617.1"/>
</dbReference>
<name>A0AAN6UYL8_9PEZI</name>
<feature type="domain" description="AB hydrolase-1" evidence="2">
    <location>
        <begin position="38"/>
        <end position="339"/>
    </location>
</feature>
<organism evidence="3 4">
    <name type="scientific">Dichotomopilus funicola</name>
    <dbReference type="NCBI Taxonomy" id="1934379"/>
    <lineage>
        <taxon>Eukaryota</taxon>
        <taxon>Fungi</taxon>
        <taxon>Dikarya</taxon>
        <taxon>Ascomycota</taxon>
        <taxon>Pezizomycotina</taxon>
        <taxon>Sordariomycetes</taxon>
        <taxon>Sordariomycetidae</taxon>
        <taxon>Sordariales</taxon>
        <taxon>Chaetomiaceae</taxon>
        <taxon>Dichotomopilus</taxon>
    </lineage>
</organism>
<dbReference type="AlphaFoldDB" id="A0AAN6UYL8"/>
<proteinExistence type="predicted"/>
<dbReference type="SUPFAM" id="SSF53474">
    <property type="entry name" value="alpha/beta-Hydrolases"/>
    <property type="match status" value="1"/>
</dbReference>
<reference evidence="3" key="1">
    <citation type="journal article" date="2023" name="Mol. Phylogenet. Evol.">
        <title>Genome-scale phylogeny and comparative genomics of the fungal order Sordariales.</title>
        <authorList>
            <person name="Hensen N."/>
            <person name="Bonometti L."/>
            <person name="Westerberg I."/>
            <person name="Brannstrom I.O."/>
            <person name="Guillou S."/>
            <person name="Cros-Aarteil S."/>
            <person name="Calhoun S."/>
            <person name="Haridas S."/>
            <person name="Kuo A."/>
            <person name="Mondo S."/>
            <person name="Pangilinan J."/>
            <person name="Riley R."/>
            <person name="LaButti K."/>
            <person name="Andreopoulos B."/>
            <person name="Lipzen A."/>
            <person name="Chen C."/>
            <person name="Yan M."/>
            <person name="Daum C."/>
            <person name="Ng V."/>
            <person name="Clum A."/>
            <person name="Steindorff A."/>
            <person name="Ohm R.A."/>
            <person name="Martin F."/>
            <person name="Silar P."/>
            <person name="Natvig D.O."/>
            <person name="Lalanne C."/>
            <person name="Gautier V."/>
            <person name="Ament-Velasquez S.L."/>
            <person name="Kruys A."/>
            <person name="Hutchinson M.I."/>
            <person name="Powell A.J."/>
            <person name="Barry K."/>
            <person name="Miller A.N."/>
            <person name="Grigoriev I.V."/>
            <person name="Debuchy R."/>
            <person name="Gladieux P."/>
            <person name="Hiltunen Thoren M."/>
            <person name="Johannesson H."/>
        </authorList>
    </citation>
    <scope>NUCLEOTIDE SEQUENCE</scope>
    <source>
        <strain evidence="3">CBS 141.50</strain>
    </source>
</reference>
<evidence type="ECO:0000259" key="2">
    <source>
        <dbReference type="Pfam" id="PF12697"/>
    </source>
</evidence>
<sequence>MEDLRITLDTKPGASLHASILRPAGDDHKGNPLSNTLIVFLNGLALPSAGWSGVIERLIALHKEHGQPVPTLFSYDRYGQGKSDPDPSDKESDLPYGHDARSVVADLHQLLTQVVQSELSHRPQNDGGEQEADLRLVLVCNSIGCPLARLFAAEQHSRRQKQQPSFHIAAYLFLDSMIANTDFVSLFPDPDSEDFGNETDLPSGVTLTDLRHARAQFRRFFHPTVPNQERFDRRGMRQLLPDADQPPLPSYAGAGGESLPPLLTVVGHDWDEFARQSEQPPFTVSSAITNSYMNTAWGAYNEGLTRLVPVTSQGSPQEVKIAKGCGHFVQKDDPGFVAAEINGILDALVSRGQ</sequence>
<evidence type="ECO:0000313" key="4">
    <source>
        <dbReference type="Proteomes" id="UP001302676"/>
    </source>
</evidence>
<protein>
    <recommendedName>
        <fullName evidence="2">AB hydrolase-1 domain-containing protein</fullName>
    </recommendedName>
</protein>
<dbReference type="InterPro" id="IPR029058">
    <property type="entry name" value="AB_hydrolase_fold"/>
</dbReference>
<comment type="caution">
    <text evidence="3">The sequence shown here is derived from an EMBL/GenBank/DDBJ whole genome shotgun (WGS) entry which is preliminary data.</text>
</comment>
<feature type="compositionally biased region" description="Basic and acidic residues" evidence="1">
    <location>
        <begin position="83"/>
        <end position="96"/>
    </location>
</feature>
<dbReference type="Pfam" id="PF12697">
    <property type="entry name" value="Abhydrolase_6"/>
    <property type="match status" value="1"/>
</dbReference>
<gene>
    <name evidence="3" type="ORF">C8A04DRAFT_31050</name>
</gene>
<reference evidence="3" key="2">
    <citation type="submission" date="2023-05" db="EMBL/GenBank/DDBJ databases">
        <authorList>
            <consortium name="Lawrence Berkeley National Laboratory"/>
            <person name="Steindorff A."/>
            <person name="Hensen N."/>
            <person name="Bonometti L."/>
            <person name="Westerberg I."/>
            <person name="Brannstrom I.O."/>
            <person name="Guillou S."/>
            <person name="Cros-Aarteil S."/>
            <person name="Calhoun S."/>
            <person name="Haridas S."/>
            <person name="Kuo A."/>
            <person name="Mondo S."/>
            <person name="Pangilinan J."/>
            <person name="Riley R."/>
            <person name="Labutti K."/>
            <person name="Andreopoulos B."/>
            <person name="Lipzen A."/>
            <person name="Chen C."/>
            <person name="Yanf M."/>
            <person name="Daum C."/>
            <person name="Ng V."/>
            <person name="Clum A."/>
            <person name="Ohm R."/>
            <person name="Martin F."/>
            <person name="Silar P."/>
            <person name="Natvig D."/>
            <person name="Lalanne C."/>
            <person name="Gautier V."/>
            <person name="Ament-Velasquez S.L."/>
            <person name="Kruys A."/>
            <person name="Hutchinson M.I."/>
            <person name="Powell A.J."/>
            <person name="Barry K."/>
            <person name="Miller A.N."/>
            <person name="Grigoriev I.V."/>
            <person name="Debuchy R."/>
            <person name="Gladieux P."/>
            <person name="Thoren M.H."/>
            <person name="Johannesson H."/>
        </authorList>
    </citation>
    <scope>NUCLEOTIDE SEQUENCE</scope>
    <source>
        <strain evidence="3">CBS 141.50</strain>
    </source>
</reference>
<dbReference type="InterPro" id="IPR000073">
    <property type="entry name" value="AB_hydrolase_1"/>
</dbReference>
<dbReference type="Proteomes" id="UP001302676">
    <property type="component" value="Unassembled WGS sequence"/>
</dbReference>
<dbReference type="GeneID" id="87818230"/>
<dbReference type="EMBL" id="MU853612">
    <property type="protein sequence ID" value="KAK4141419.1"/>
    <property type="molecule type" value="Genomic_DNA"/>
</dbReference>
<accession>A0AAN6UYL8</accession>
<feature type="region of interest" description="Disordered" evidence="1">
    <location>
        <begin position="72"/>
        <end position="96"/>
    </location>
</feature>